<accession>A0A0R1JBQ7</accession>
<evidence type="ECO:0000313" key="3">
    <source>
        <dbReference type="Proteomes" id="UP000050929"/>
    </source>
</evidence>
<reference evidence="2 3" key="1">
    <citation type="journal article" date="2015" name="Genome Announc.">
        <title>Expanding the biotechnology potential of lactobacilli through comparative genomics of 213 strains and associated genera.</title>
        <authorList>
            <person name="Sun Z."/>
            <person name="Harris H.M."/>
            <person name="McCann A."/>
            <person name="Guo C."/>
            <person name="Argimon S."/>
            <person name="Zhang W."/>
            <person name="Yang X."/>
            <person name="Jeffery I.B."/>
            <person name="Cooney J.C."/>
            <person name="Kagawa T.F."/>
            <person name="Liu W."/>
            <person name="Song Y."/>
            <person name="Salvetti E."/>
            <person name="Wrobel A."/>
            <person name="Rasinkangas P."/>
            <person name="Parkhill J."/>
            <person name="Rea M.C."/>
            <person name="O'Sullivan O."/>
            <person name="Ritari J."/>
            <person name="Douillard F.P."/>
            <person name="Paul Ross R."/>
            <person name="Yang R."/>
            <person name="Briner A.E."/>
            <person name="Felis G.E."/>
            <person name="de Vos W.M."/>
            <person name="Barrangou R."/>
            <person name="Klaenhammer T.R."/>
            <person name="Caufield P.W."/>
            <person name="Cui Y."/>
            <person name="Zhang H."/>
            <person name="O'Toole P.W."/>
        </authorList>
    </citation>
    <scope>NUCLEOTIDE SEQUENCE [LARGE SCALE GENOMIC DNA]</scope>
    <source>
        <strain evidence="2 3">DSM 20183</strain>
    </source>
</reference>
<protein>
    <recommendedName>
        <fullName evidence="1">HTH cro/C1-type domain-containing protein</fullName>
    </recommendedName>
</protein>
<dbReference type="InterPro" id="IPR010982">
    <property type="entry name" value="Lambda_DNA-bd_dom_sf"/>
</dbReference>
<keyword evidence="3" id="KW-1185">Reference proteome</keyword>
<dbReference type="SMART" id="SM00530">
    <property type="entry name" value="HTH_XRE"/>
    <property type="match status" value="1"/>
</dbReference>
<dbReference type="EMBL" id="AZDG01000009">
    <property type="protein sequence ID" value="KRK64647.1"/>
    <property type="molecule type" value="Genomic_DNA"/>
</dbReference>
<dbReference type="Proteomes" id="UP000050929">
    <property type="component" value="Unassembled WGS sequence"/>
</dbReference>
<organism evidence="2 3">
    <name type="scientific">Companilactobacillus tucceti DSM 20183</name>
    <dbReference type="NCBI Taxonomy" id="1423811"/>
    <lineage>
        <taxon>Bacteria</taxon>
        <taxon>Bacillati</taxon>
        <taxon>Bacillota</taxon>
        <taxon>Bacilli</taxon>
        <taxon>Lactobacillales</taxon>
        <taxon>Lactobacillaceae</taxon>
        <taxon>Companilactobacillus</taxon>
    </lineage>
</organism>
<dbReference type="CDD" id="cd00093">
    <property type="entry name" value="HTH_XRE"/>
    <property type="match status" value="1"/>
</dbReference>
<sequence length="87" mass="9875">MIVWDNIKDKTSSINEDEMKVVTTLSKLHDSRIKLGVTQKELADRIGMQQPQLAKIERMDSMPTLVTLNRYARGLGLEIQMSLVSSK</sequence>
<dbReference type="AlphaFoldDB" id="A0A0R1JBQ7"/>
<dbReference type="STRING" id="1423811.FC72_GL002055"/>
<evidence type="ECO:0000313" key="2">
    <source>
        <dbReference type="EMBL" id="KRK64647.1"/>
    </source>
</evidence>
<dbReference type="Gene3D" id="1.10.260.40">
    <property type="entry name" value="lambda repressor-like DNA-binding domains"/>
    <property type="match status" value="1"/>
</dbReference>
<dbReference type="GO" id="GO:0003677">
    <property type="term" value="F:DNA binding"/>
    <property type="evidence" value="ECO:0007669"/>
    <property type="project" value="InterPro"/>
</dbReference>
<dbReference type="InterPro" id="IPR001387">
    <property type="entry name" value="Cro/C1-type_HTH"/>
</dbReference>
<dbReference type="SUPFAM" id="SSF47413">
    <property type="entry name" value="lambda repressor-like DNA-binding domains"/>
    <property type="match status" value="1"/>
</dbReference>
<comment type="caution">
    <text evidence="2">The sequence shown here is derived from an EMBL/GenBank/DDBJ whole genome shotgun (WGS) entry which is preliminary data.</text>
</comment>
<dbReference type="RefSeq" id="WP_057765506.1">
    <property type="nucleotide sequence ID" value="NZ_AZDG01000009.1"/>
</dbReference>
<dbReference type="Pfam" id="PF01381">
    <property type="entry name" value="HTH_3"/>
    <property type="match status" value="1"/>
</dbReference>
<proteinExistence type="predicted"/>
<dbReference type="PROSITE" id="PS50943">
    <property type="entry name" value="HTH_CROC1"/>
    <property type="match status" value="1"/>
</dbReference>
<evidence type="ECO:0000259" key="1">
    <source>
        <dbReference type="PROSITE" id="PS50943"/>
    </source>
</evidence>
<gene>
    <name evidence="2" type="ORF">FC72_GL002055</name>
</gene>
<dbReference type="OrthoDB" id="2325690at2"/>
<dbReference type="PATRIC" id="fig|1423811.3.peg.2099"/>
<feature type="domain" description="HTH cro/C1-type" evidence="1">
    <location>
        <begin position="28"/>
        <end position="82"/>
    </location>
</feature>
<name>A0A0R1JBQ7_9LACO</name>